<dbReference type="InterPro" id="IPR001345">
    <property type="entry name" value="PG/BPGM_mutase_AS"/>
</dbReference>
<dbReference type="InterPro" id="IPR029033">
    <property type="entry name" value="His_PPase_superfam"/>
</dbReference>
<name>A0A1H9ZLB4_9PROT</name>
<evidence type="ECO:0000256" key="7">
    <source>
        <dbReference type="PIRSR" id="PIRSR613078-2"/>
    </source>
</evidence>
<comment type="caution">
    <text evidence="5">Lacks conserved residue(s) required for the propagation of feature annotation.</text>
</comment>
<evidence type="ECO:0000256" key="3">
    <source>
        <dbReference type="ARBA" id="ARBA00023152"/>
    </source>
</evidence>
<feature type="binding site" evidence="5 7">
    <location>
        <begin position="100"/>
        <end position="103"/>
    </location>
    <ligand>
        <name>substrate</name>
    </ligand>
</feature>
<feature type="active site" description="Tele-phosphohistidine intermediate" evidence="5 6">
    <location>
        <position position="23"/>
    </location>
</feature>
<dbReference type="SMART" id="SM00855">
    <property type="entry name" value="PGAM"/>
    <property type="match status" value="1"/>
</dbReference>
<feature type="site" description="Transition state stabilizer" evidence="5 8">
    <location>
        <position position="195"/>
    </location>
</feature>
<dbReference type="GO" id="GO:0004619">
    <property type="term" value="F:phosphoglycerate mutase activity"/>
    <property type="evidence" value="ECO:0007669"/>
    <property type="project" value="UniProtKB-UniRule"/>
</dbReference>
<dbReference type="Gene3D" id="3.40.50.1240">
    <property type="entry name" value="Phosphoglycerate mutase-like"/>
    <property type="match status" value="1"/>
</dbReference>
<proteinExistence type="inferred from homology"/>
<feature type="binding site" evidence="5 7">
    <location>
        <position position="74"/>
    </location>
    <ligand>
        <name>substrate</name>
    </ligand>
</feature>
<evidence type="ECO:0000256" key="6">
    <source>
        <dbReference type="PIRSR" id="PIRSR613078-1"/>
    </source>
</evidence>
<dbReference type="UniPathway" id="UPA00109">
    <property type="reaction ID" value="UER00186"/>
</dbReference>
<feature type="binding site" evidence="5 7">
    <location>
        <begin position="22"/>
        <end position="29"/>
    </location>
    <ligand>
        <name>substrate</name>
    </ligand>
</feature>
<dbReference type="NCBIfam" id="TIGR01258">
    <property type="entry name" value="pgm_1"/>
    <property type="match status" value="1"/>
</dbReference>
<comment type="catalytic activity">
    <reaction evidence="5 9">
        <text>(2R)-2-phosphoglycerate = (2R)-3-phosphoglycerate</text>
        <dbReference type="Rhea" id="RHEA:15901"/>
        <dbReference type="ChEBI" id="CHEBI:58272"/>
        <dbReference type="ChEBI" id="CHEBI:58289"/>
        <dbReference type="EC" id="5.4.2.11"/>
    </reaction>
</comment>
<keyword evidence="3 5" id="KW-0324">Glycolysis</keyword>
<dbReference type="InterPro" id="IPR005952">
    <property type="entry name" value="Phosphogly_mut1"/>
</dbReference>
<dbReference type="PANTHER" id="PTHR11931">
    <property type="entry name" value="PHOSPHOGLYCERATE MUTASE"/>
    <property type="match status" value="1"/>
</dbReference>
<dbReference type="PIRSF" id="PIRSF000709">
    <property type="entry name" value="6PFK_2-Ptase"/>
    <property type="match status" value="1"/>
</dbReference>
<evidence type="ECO:0000256" key="2">
    <source>
        <dbReference type="ARBA" id="ARBA00022432"/>
    </source>
</evidence>
<comment type="similarity">
    <text evidence="1 5">Belongs to the phosphoglycerate mutase family. BPG-dependent PGAM subfamily.</text>
</comment>
<dbReference type="AlphaFoldDB" id="A0A1H9ZLB4"/>
<organism evidence="10 11">
    <name type="scientific">Nitrosomonas marina</name>
    <dbReference type="NCBI Taxonomy" id="917"/>
    <lineage>
        <taxon>Bacteria</taxon>
        <taxon>Pseudomonadati</taxon>
        <taxon>Pseudomonadota</taxon>
        <taxon>Betaproteobacteria</taxon>
        <taxon>Nitrosomonadales</taxon>
        <taxon>Nitrosomonadaceae</taxon>
        <taxon>Nitrosomonas</taxon>
    </lineage>
</organism>
<dbReference type="HAMAP" id="MF_01039">
    <property type="entry name" value="PGAM_GpmA"/>
    <property type="match status" value="1"/>
</dbReference>
<feature type="active site" description="Proton donor/acceptor" evidence="5 6">
    <location>
        <position position="100"/>
    </location>
</feature>
<feature type="binding site" evidence="5 7">
    <location>
        <begin position="35"/>
        <end position="36"/>
    </location>
    <ligand>
        <name>substrate</name>
    </ligand>
</feature>
<evidence type="ECO:0000256" key="5">
    <source>
        <dbReference type="HAMAP-Rule" id="MF_01039"/>
    </source>
</evidence>
<accession>A0A1H9ZLB4</accession>
<reference evidence="11" key="1">
    <citation type="submission" date="2016-10" db="EMBL/GenBank/DDBJ databases">
        <authorList>
            <person name="Varghese N."/>
            <person name="Submissions S."/>
        </authorList>
    </citation>
    <scope>NUCLEOTIDE SEQUENCE [LARGE SCALE GENOMIC DNA]</scope>
    <source>
        <strain evidence="11">Nm71</strain>
    </source>
</reference>
<evidence type="ECO:0000256" key="4">
    <source>
        <dbReference type="ARBA" id="ARBA00023235"/>
    </source>
</evidence>
<comment type="function">
    <text evidence="5 9">Catalyzes the interconversion of 2-phosphoglycerate and 3-phosphoglycerate.</text>
</comment>
<gene>
    <name evidence="5" type="primary">gpmA</name>
    <name evidence="10" type="ORF">SAMN05216326_104109</name>
</gene>
<evidence type="ECO:0000256" key="8">
    <source>
        <dbReference type="PIRSR" id="PIRSR613078-3"/>
    </source>
</evidence>
<dbReference type="SUPFAM" id="SSF53254">
    <property type="entry name" value="Phosphoglycerate mutase-like"/>
    <property type="match status" value="1"/>
</dbReference>
<evidence type="ECO:0000313" key="11">
    <source>
        <dbReference type="Proteomes" id="UP000199345"/>
    </source>
</evidence>
<dbReference type="EC" id="5.4.2.11" evidence="5 9"/>
<comment type="pathway">
    <text evidence="5 9">Carbohydrate degradation; glycolysis; pyruvate from D-glyceraldehyde 3-phosphate: step 3/5.</text>
</comment>
<dbReference type="InterPro" id="IPR013078">
    <property type="entry name" value="His_Pase_superF_clade-1"/>
</dbReference>
<dbReference type="Proteomes" id="UP000199345">
    <property type="component" value="Unassembled WGS sequence"/>
</dbReference>
<evidence type="ECO:0000256" key="9">
    <source>
        <dbReference type="RuleBase" id="RU004512"/>
    </source>
</evidence>
<comment type="subunit">
    <text evidence="5">Homodimer.</text>
</comment>
<evidence type="ECO:0000313" key="10">
    <source>
        <dbReference type="EMBL" id="SES81932.1"/>
    </source>
</evidence>
<dbReference type="EMBL" id="FOIA01000004">
    <property type="protein sequence ID" value="SES81932.1"/>
    <property type="molecule type" value="Genomic_DNA"/>
</dbReference>
<dbReference type="CDD" id="cd07067">
    <property type="entry name" value="HP_PGM_like"/>
    <property type="match status" value="1"/>
</dbReference>
<dbReference type="GO" id="GO:0006094">
    <property type="term" value="P:gluconeogenesis"/>
    <property type="evidence" value="ECO:0007669"/>
    <property type="project" value="UniProtKB-UniRule"/>
</dbReference>
<sequence>MMAEFISETKAGTAITRLVLLRHGQSIWNRDKMFTGWSDVALSSKGEQEAERAGVLLQQADFILDCCFSSTLQRAFETARIVLSAMALKLPVQKCWRLNERHYGALEGLGRLAAVRKFGLWPVLRTQISYDGEPPRLEMDDARFPGNQSGYAGIDVKELPLGESLRLAAQRLQPCWQRIIKPELEHGRNVLIVSHKNLLRTLMGQLEHLTPQQVMKLKLPTGRPLVYELDRTLKPVRHYYMDEIS</sequence>
<keyword evidence="11" id="KW-1185">Reference proteome</keyword>
<keyword evidence="2 5" id="KW-0312">Gluconeogenesis</keyword>
<dbReference type="GO" id="GO:0006096">
    <property type="term" value="P:glycolytic process"/>
    <property type="evidence" value="ECO:0007669"/>
    <property type="project" value="UniProtKB-UniRule"/>
</dbReference>
<protein>
    <recommendedName>
        <fullName evidence="5 9">2,3-bisphosphoglycerate-dependent phosphoglycerate mutase</fullName>
        <shortName evidence="5">BPG-dependent PGAM</shortName>
        <shortName evidence="5">PGAM</shortName>
        <shortName evidence="5">Phosphoglyceromutase</shortName>
        <shortName evidence="5">dPGM</shortName>
        <ecNumber evidence="5 9">5.4.2.11</ecNumber>
    </recommendedName>
</protein>
<keyword evidence="4 5" id="KW-0413">Isomerase</keyword>
<dbReference type="Pfam" id="PF00300">
    <property type="entry name" value="His_Phos_1"/>
    <property type="match status" value="1"/>
</dbReference>
<dbReference type="PROSITE" id="PS00175">
    <property type="entry name" value="PG_MUTASE"/>
    <property type="match status" value="1"/>
</dbReference>
<evidence type="ECO:0000256" key="1">
    <source>
        <dbReference type="ARBA" id="ARBA00006717"/>
    </source>
</evidence>